<sequence>MKLPSSFQIAPFYENQTVIDEKKLRSDEDKWLSVYFYFDLTEVAKPWLEHERFLPLIFHYWDKKKNQIKEDFRNREAKKAKPLMMAMSALLIDALFWLNKEKVRNLTSLRTDIEELFYKPVNASERIHFILTHVGHYQGFVQLEMLFEELRKLYTRVKMIERK</sequence>
<protein>
    <recommendedName>
        <fullName evidence="1">YpoC-like domain-containing protein</fullName>
    </recommendedName>
</protein>
<reference evidence="3 5" key="2">
    <citation type="submission" date="2014-01" db="EMBL/GenBank/DDBJ databases">
        <title>Draft genome sequencing of Bacillus alcalophilus CGMCC 1.3604.</title>
        <authorList>
            <person name="Yang J."/>
            <person name="Diao L."/>
            <person name="Yang S."/>
        </authorList>
    </citation>
    <scope>NUCLEOTIDE SEQUENCE [LARGE SCALE GENOMIC DNA]</scope>
    <source>
        <strain evidence="3 5">CGMCC 1.3604</strain>
    </source>
</reference>
<proteinExistence type="predicted"/>
<evidence type="ECO:0000259" key="1">
    <source>
        <dbReference type="Pfam" id="PF21747"/>
    </source>
</evidence>
<accession>A0A094YZV8</accession>
<evidence type="ECO:0000313" key="5">
    <source>
        <dbReference type="Proteomes" id="UP000297014"/>
    </source>
</evidence>
<comment type="caution">
    <text evidence="2">The sequence shown here is derived from an EMBL/GenBank/DDBJ whole genome shotgun (WGS) entry which is preliminary data.</text>
</comment>
<organism evidence="2 4">
    <name type="scientific">Alkalihalobacillus alcalophilus ATCC 27647 = CGMCC 1.3604</name>
    <dbReference type="NCBI Taxonomy" id="1218173"/>
    <lineage>
        <taxon>Bacteria</taxon>
        <taxon>Bacillati</taxon>
        <taxon>Bacillota</taxon>
        <taxon>Bacilli</taxon>
        <taxon>Bacillales</taxon>
        <taxon>Bacillaceae</taxon>
        <taxon>Alkalihalobacillus</taxon>
    </lineage>
</organism>
<dbReference type="Pfam" id="PF21747">
    <property type="entry name" value="YpoC"/>
    <property type="match status" value="1"/>
</dbReference>
<feature type="domain" description="YpoC-like" evidence="1">
    <location>
        <begin position="52"/>
        <end position="161"/>
    </location>
</feature>
<dbReference type="InterPro" id="IPR048427">
    <property type="entry name" value="YpoC"/>
</dbReference>
<dbReference type="Proteomes" id="UP000297014">
    <property type="component" value="Unassembled WGS sequence"/>
</dbReference>
<dbReference type="AlphaFoldDB" id="A0A094YZV8"/>
<dbReference type="RefSeq" id="WP_003323527.1">
    <property type="nucleotide sequence ID" value="NZ_ALPT02000001.1"/>
</dbReference>
<dbReference type="OrthoDB" id="2360594at2"/>
<dbReference type="EMBL" id="ALPT02000001">
    <property type="protein sequence ID" value="KGA99102.1"/>
    <property type="molecule type" value="Genomic_DNA"/>
</dbReference>
<dbReference type="Proteomes" id="UP000002754">
    <property type="component" value="Unassembled WGS sequence"/>
</dbReference>
<evidence type="ECO:0000313" key="2">
    <source>
        <dbReference type="EMBL" id="KGA99102.1"/>
    </source>
</evidence>
<evidence type="ECO:0000313" key="3">
    <source>
        <dbReference type="EMBL" id="THG90304.1"/>
    </source>
</evidence>
<evidence type="ECO:0000313" key="4">
    <source>
        <dbReference type="Proteomes" id="UP000002754"/>
    </source>
</evidence>
<reference evidence="2 4" key="1">
    <citation type="journal article" date="2014" name="Genome Announc.">
        <title>Draft Genome Sequence of Bacillus alcalophilus AV1934, a Classic Alkaliphile Isolated from Human Feces in 1934.</title>
        <authorList>
            <person name="Attie O."/>
            <person name="Jayaprakash A."/>
            <person name="Shah H."/>
            <person name="Paulsen I.T."/>
            <person name="Morino M."/>
            <person name="Takahashi Y."/>
            <person name="Narumi I."/>
            <person name="Sachidanandam R."/>
            <person name="Satoh K."/>
            <person name="Ito M."/>
            <person name="Krulwich T.A."/>
        </authorList>
    </citation>
    <scope>NUCLEOTIDE SEQUENCE [LARGE SCALE GENOMIC DNA]</scope>
    <source>
        <strain evidence="2 4">AV1934</strain>
    </source>
</reference>
<dbReference type="STRING" id="1218173.BALCAV_0200150"/>
<gene>
    <name evidence="3" type="ORF">AJ85_11530</name>
    <name evidence="2" type="ORF">BALCAV_0200150</name>
</gene>
<dbReference type="eggNOG" id="ENOG5033AMM">
    <property type="taxonomic scope" value="Bacteria"/>
</dbReference>
<keyword evidence="4" id="KW-1185">Reference proteome</keyword>
<name>A0A094YZV8_ALKAL</name>
<dbReference type="EMBL" id="JALP01000163">
    <property type="protein sequence ID" value="THG90304.1"/>
    <property type="molecule type" value="Genomic_DNA"/>
</dbReference>